<dbReference type="OrthoDB" id="10255185at2759"/>
<evidence type="ECO:0000256" key="2">
    <source>
        <dbReference type="ARBA" id="ARBA00022771"/>
    </source>
</evidence>
<organism evidence="7">
    <name type="scientific">Spironucleus salmonicida</name>
    <dbReference type="NCBI Taxonomy" id="348837"/>
    <lineage>
        <taxon>Eukaryota</taxon>
        <taxon>Metamonada</taxon>
        <taxon>Diplomonadida</taxon>
        <taxon>Hexamitidae</taxon>
        <taxon>Hexamitinae</taxon>
        <taxon>Spironucleus</taxon>
    </lineage>
</organism>
<evidence type="ECO:0000313" key="7">
    <source>
        <dbReference type="EMBL" id="EST47472.1"/>
    </source>
</evidence>
<dbReference type="Proteomes" id="UP000018208">
    <property type="component" value="Unassembled WGS sequence"/>
</dbReference>
<keyword evidence="1" id="KW-0479">Metal-binding</keyword>
<evidence type="ECO:0000256" key="4">
    <source>
        <dbReference type="PROSITE-ProRule" id="PRU01371"/>
    </source>
</evidence>
<feature type="compositionally biased region" description="Polar residues" evidence="5">
    <location>
        <begin position="176"/>
        <end position="197"/>
    </location>
</feature>
<protein>
    <submittedName>
        <fullName evidence="8">C2HC-type zinc-finger domain-containing protein</fullName>
    </submittedName>
</protein>
<sequence length="197" mass="22434">MSKKPFQMIVQLVRTQIYAEKLLKKHTVEEAQSNLQELMAKYDWIAQASPSIEQGTRPLKPRELVPRIILIDQEGGNKQQSQQQQRQQKIEKPQQPVKAVPKSPKPPQQQVEDLAASDLKSSKFDPSAAQVDPNDSRVPCQYCQRRFDADRVEKHENICSESPTKKAAAEKRKQAVNKSISKRTYNSGNETVSVKKK</sequence>
<dbReference type="GO" id="GO:0008270">
    <property type="term" value="F:zinc ion binding"/>
    <property type="evidence" value="ECO:0007669"/>
    <property type="project" value="UniProtKB-KW"/>
</dbReference>
<dbReference type="AlphaFoldDB" id="V6LS35"/>
<keyword evidence="3" id="KW-0862">Zinc</keyword>
<gene>
    <name evidence="7" type="ORF">SS50377_12458</name>
    <name evidence="8" type="ORF">SS50377_26962</name>
</gene>
<accession>V6LS35</accession>
<feature type="region of interest" description="Disordered" evidence="5">
    <location>
        <begin position="156"/>
        <end position="197"/>
    </location>
</feature>
<dbReference type="VEuPathDB" id="GiardiaDB:SS50377_26962"/>
<dbReference type="Gene3D" id="3.30.160.60">
    <property type="entry name" value="Classic Zinc Finger"/>
    <property type="match status" value="1"/>
</dbReference>
<proteinExistence type="predicted"/>
<dbReference type="InterPro" id="IPR049899">
    <property type="entry name" value="Znf_C2HC_C3H"/>
</dbReference>
<feature type="domain" description="C2HC/C3H-type" evidence="6">
    <location>
        <begin position="136"/>
        <end position="165"/>
    </location>
</feature>
<dbReference type="EMBL" id="AUWU02000007">
    <property type="protein sequence ID" value="KAH0570676.1"/>
    <property type="molecule type" value="Genomic_DNA"/>
</dbReference>
<feature type="compositionally biased region" description="Low complexity" evidence="5">
    <location>
        <begin position="78"/>
        <end position="102"/>
    </location>
</feature>
<evidence type="ECO:0000313" key="9">
    <source>
        <dbReference type="Proteomes" id="UP000018208"/>
    </source>
</evidence>
<dbReference type="PROSITE" id="PS52027">
    <property type="entry name" value="ZF_C2HC_C3H"/>
    <property type="match status" value="1"/>
</dbReference>
<feature type="region of interest" description="Disordered" evidence="5">
    <location>
        <begin position="74"/>
        <end position="139"/>
    </location>
</feature>
<evidence type="ECO:0000256" key="5">
    <source>
        <dbReference type="SAM" id="MobiDB-lite"/>
    </source>
</evidence>
<evidence type="ECO:0000313" key="8">
    <source>
        <dbReference type="EMBL" id="KAH0570676.1"/>
    </source>
</evidence>
<dbReference type="Pfam" id="PF13913">
    <property type="entry name" value="zf-C2HC_2"/>
    <property type="match status" value="1"/>
</dbReference>
<name>V6LS35_9EUKA</name>
<reference evidence="7 8" key="1">
    <citation type="journal article" date="2014" name="PLoS Genet.">
        <title>The Genome of Spironucleus salmonicida Highlights a Fish Pathogen Adapted to Fluctuating Environments.</title>
        <authorList>
            <person name="Xu F."/>
            <person name="Jerlstrom-Hultqvist J."/>
            <person name="Einarsson E."/>
            <person name="Astvaldsson A."/>
            <person name="Svard S.G."/>
            <person name="Andersson J.O."/>
        </authorList>
    </citation>
    <scope>NUCLEOTIDE SEQUENCE</scope>
    <source>
        <strain evidence="8">ATCC 50377</strain>
    </source>
</reference>
<feature type="compositionally biased region" description="Basic and acidic residues" evidence="5">
    <location>
        <begin position="156"/>
        <end position="173"/>
    </location>
</feature>
<keyword evidence="2 4" id="KW-0863">Zinc-finger</keyword>
<keyword evidence="9" id="KW-1185">Reference proteome</keyword>
<evidence type="ECO:0000259" key="6">
    <source>
        <dbReference type="PROSITE" id="PS52027"/>
    </source>
</evidence>
<evidence type="ECO:0000256" key="3">
    <source>
        <dbReference type="ARBA" id="ARBA00022833"/>
    </source>
</evidence>
<reference evidence="8" key="2">
    <citation type="submission" date="2020-12" db="EMBL/GenBank/DDBJ databases">
        <title>New Spironucleus salmonicida genome in near-complete chromosomes.</title>
        <authorList>
            <person name="Xu F."/>
            <person name="Kurt Z."/>
            <person name="Jimenez-Gonzalez A."/>
            <person name="Astvaldsson A."/>
            <person name="Andersson J.O."/>
            <person name="Svard S.G."/>
        </authorList>
    </citation>
    <scope>NUCLEOTIDE SEQUENCE</scope>
    <source>
        <strain evidence="8">ATCC 50377</strain>
    </source>
</reference>
<dbReference type="EMBL" id="KI546040">
    <property type="protein sequence ID" value="EST47472.1"/>
    <property type="molecule type" value="Genomic_DNA"/>
</dbReference>
<evidence type="ECO:0000256" key="1">
    <source>
        <dbReference type="ARBA" id="ARBA00022723"/>
    </source>
</evidence>